<keyword evidence="3" id="KW-1185">Reference proteome</keyword>
<dbReference type="Pfam" id="PF18894">
    <property type="entry name" value="PhageMetallopep"/>
    <property type="match status" value="1"/>
</dbReference>
<evidence type="ECO:0000313" key="3">
    <source>
        <dbReference type="Proteomes" id="UP001055156"/>
    </source>
</evidence>
<reference evidence="2" key="1">
    <citation type="journal article" date="2021" name="Front. Microbiol.">
        <title>Comprehensive Comparative Genomics and Phenotyping of Methylobacterium Species.</title>
        <authorList>
            <person name="Alessa O."/>
            <person name="Ogura Y."/>
            <person name="Fujitani Y."/>
            <person name="Takami H."/>
            <person name="Hayashi T."/>
            <person name="Sahin N."/>
            <person name="Tani A."/>
        </authorList>
    </citation>
    <scope>NUCLEOTIDE SEQUENCE</scope>
    <source>
        <strain evidence="2">NBRC 15689</strain>
    </source>
</reference>
<dbReference type="EMBL" id="BPQV01000021">
    <property type="protein sequence ID" value="GJE29795.1"/>
    <property type="molecule type" value="Genomic_DNA"/>
</dbReference>
<feature type="domain" description="Putative phage metallopeptidase" evidence="1">
    <location>
        <begin position="31"/>
        <end position="188"/>
    </location>
</feature>
<gene>
    <name evidence="2" type="ORF">LKMONMHP_4681</name>
</gene>
<dbReference type="RefSeq" id="WP_238315018.1">
    <property type="nucleotide sequence ID" value="NZ_BPQV01000021.1"/>
</dbReference>
<comment type="caution">
    <text evidence="2">The sequence shown here is derived from an EMBL/GenBank/DDBJ whole genome shotgun (WGS) entry which is preliminary data.</text>
</comment>
<dbReference type="InterPro" id="IPR043998">
    <property type="entry name" value="Put_Metallopep"/>
</dbReference>
<accession>A0ABQ4TG01</accession>
<proteinExistence type="predicted"/>
<name>A0ABQ4TG01_METOR</name>
<organism evidence="2 3">
    <name type="scientific">Methylobacterium organophilum</name>
    <dbReference type="NCBI Taxonomy" id="410"/>
    <lineage>
        <taxon>Bacteria</taxon>
        <taxon>Pseudomonadati</taxon>
        <taxon>Pseudomonadota</taxon>
        <taxon>Alphaproteobacteria</taxon>
        <taxon>Hyphomicrobiales</taxon>
        <taxon>Methylobacteriaceae</taxon>
        <taxon>Methylobacterium</taxon>
    </lineage>
</organism>
<protein>
    <recommendedName>
        <fullName evidence="1">Putative phage metallopeptidase domain-containing protein</fullName>
    </recommendedName>
</protein>
<sequence>MLLRPRPPERLLGQEGATTAYPVEPAHELEAWMRATFIDEDAPLLNEEHLHLREARLGVLWCSVPNERQGNAVVGMCEEATFIGNRWAKARWEQQIGGWFGEIPHFLLTFDAGYADQCSDAAFCALVEHELLHAGQKKDAWGAPRFSKMTGLPVFGIRGHDVEEFVGIVARYGAGAAAGATRALVEAAGRAPLICEADISRVCGTCGRRS</sequence>
<evidence type="ECO:0000259" key="1">
    <source>
        <dbReference type="Pfam" id="PF18894"/>
    </source>
</evidence>
<evidence type="ECO:0000313" key="2">
    <source>
        <dbReference type="EMBL" id="GJE29795.1"/>
    </source>
</evidence>
<dbReference type="Proteomes" id="UP001055156">
    <property type="component" value="Unassembled WGS sequence"/>
</dbReference>
<reference evidence="2" key="2">
    <citation type="submission" date="2021-08" db="EMBL/GenBank/DDBJ databases">
        <authorList>
            <person name="Tani A."/>
            <person name="Ola A."/>
            <person name="Ogura Y."/>
            <person name="Katsura K."/>
            <person name="Hayashi T."/>
        </authorList>
    </citation>
    <scope>NUCLEOTIDE SEQUENCE</scope>
    <source>
        <strain evidence="2">NBRC 15689</strain>
    </source>
</reference>